<protein>
    <submittedName>
        <fullName evidence="1">Uncharacterized protein</fullName>
    </submittedName>
</protein>
<gene>
    <name evidence="1" type="ORF">ENP47_08540</name>
</gene>
<name>A0A7C1XJ79_THERO</name>
<accession>A0A7C1XJ79</accession>
<comment type="caution">
    <text evidence="1">The sequence shown here is derived from an EMBL/GenBank/DDBJ whole genome shotgun (WGS) entry which is preliminary data.</text>
</comment>
<reference evidence="1" key="1">
    <citation type="journal article" date="2020" name="mSystems">
        <title>Genome- and Community-Level Interaction Insights into Carbon Utilization and Element Cycling Functions of Hydrothermarchaeota in Hydrothermal Sediment.</title>
        <authorList>
            <person name="Zhou Z."/>
            <person name="Liu Y."/>
            <person name="Xu W."/>
            <person name="Pan J."/>
            <person name="Luo Z.H."/>
            <person name="Li M."/>
        </authorList>
    </citation>
    <scope>NUCLEOTIDE SEQUENCE [LARGE SCALE GENOMIC DNA]</scope>
    <source>
        <strain evidence="1">SpSt-222</strain>
    </source>
</reference>
<proteinExistence type="predicted"/>
<dbReference type="EMBL" id="DSJL01000011">
    <property type="protein sequence ID" value="HEF65629.1"/>
    <property type="molecule type" value="Genomic_DNA"/>
</dbReference>
<sequence length="61" mass="7017">MRTIERLLRILHRDRSPISDPSFAAYYSALVSEAGSGVPTVEEARRDFEPVRRLIERAFIV</sequence>
<organism evidence="1">
    <name type="scientific">Thermomicrobium roseum</name>
    <dbReference type="NCBI Taxonomy" id="500"/>
    <lineage>
        <taxon>Bacteria</taxon>
        <taxon>Pseudomonadati</taxon>
        <taxon>Thermomicrobiota</taxon>
        <taxon>Thermomicrobia</taxon>
        <taxon>Thermomicrobiales</taxon>
        <taxon>Thermomicrobiaceae</taxon>
        <taxon>Thermomicrobium</taxon>
    </lineage>
</organism>
<dbReference type="AlphaFoldDB" id="A0A7C1XJ79"/>
<evidence type="ECO:0000313" key="1">
    <source>
        <dbReference type="EMBL" id="HEF65629.1"/>
    </source>
</evidence>